<keyword evidence="1" id="KW-0472">Membrane</keyword>
<gene>
    <name evidence="2" type="ORF">SAMN05421749_102366</name>
</gene>
<evidence type="ECO:0000313" key="3">
    <source>
        <dbReference type="Proteomes" id="UP000242317"/>
    </source>
</evidence>
<feature type="transmembrane region" description="Helical" evidence="1">
    <location>
        <begin position="45"/>
        <end position="70"/>
    </location>
</feature>
<proteinExistence type="predicted"/>
<dbReference type="Proteomes" id="UP000242317">
    <property type="component" value="Unassembled WGS sequence"/>
</dbReference>
<organism evidence="2 3">
    <name type="scientific">Acinetobacter marinus</name>
    <dbReference type="NCBI Taxonomy" id="281375"/>
    <lineage>
        <taxon>Bacteria</taxon>
        <taxon>Pseudomonadati</taxon>
        <taxon>Pseudomonadota</taxon>
        <taxon>Gammaproteobacteria</taxon>
        <taxon>Moraxellales</taxon>
        <taxon>Moraxellaceae</taxon>
        <taxon>Acinetobacter</taxon>
    </lineage>
</organism>
<feature type="transmembrane region" description="Helical" evidence="1">
    <location>
        <begin position="91"/>
        <end position="110"/>
    </location>
</feature>
<feature type="transmembrane region" description="Helical" evidence="1">
    <location>
        <begin position="116"/>
        <end position="135"/>
    </location>
</feature>
<protein>
    <submittedName>
        <fullName evidence="2">Uncharacterized protein</fullName>
    </submittedName>
</protein>
<reference evidence="3" key="1">
    <citation type="submission" date="2016-09" db="EMBL/GenBank/DDBJ databases">
        <authorList>
            <person name="Varghese N."/>
            <person name="Submissions S."/>
        </authorList>
    </citation>
    <scope>NUCLEOTIDE SEQUENCE [LARGE SCALE GENOMIC DNA]</scope>
    <source>
        <strain evidence="3">ANC 3699</strain>
    </source>
</reference>
<keyword evidence="1" id="KW-1133">Transmembrane helix</keyword>
<sequence>MTKTWDSFTKFGSAIATFMIVISFHVLFFLNDPMQFLLGLITPSIILPMLALMCVALVVGYLIGTIPAYLTSQLFYQFLGDPRENMRRSHYLKCGVLVALAWSLLLILWALLTGAWIALGLFLFIVVFPTILICADLEWRERRKFAQQYKN</sequence>
<dbReference type="EMBL" id="FMYK01000002">
    <property type="protein sequence ID" value="SDB94963.1"/>
    <property type="molecule type" value="Genomic_DNA"/>
</dbReference>
<dbReference type="RefSeq" id="WP_092616955.1">
    <property type="nucleotide sequence ID" value="NZ_FMYK01000002.1"/>
</dbReference>
<keyword evidence="3" id="KW-1185">Reference proteome</keyword>
<dbReference type="AlphaFoldDB" id="A0A1G6HLC4"/>
<feature type="transmembrane region" description="Helical" evidence="1">
    <location>
        <begin position="12"/>
        <end position="30"/>
    </location>
</feature>
<evidence type="ECO:0000313" key="2">
    <source>
        <dbReference type="EMBL" id="SDB94963.1"/>
    </source>
</evidence>
<name>A0A1G6HLC4_9GAMM</name>
<dbReference type="OrthoDB" id="6712862at2"/>
<accession>A0A1G6HLC4</accession>
<evidence type="ECO:0000256" key="1">
    <source>
        <dbReference type="SAM" id="Phobius"/>
    </source>
</evidence>
<keyword evidence="1" id="KW-0812">Transmembrane</keyword>